<reference evidence="1" key="1">
    <citation type="submission" date="2018-11" db="EMBL/GenBank/DDBJ databases">
        <authorList>
            <consortium name="Pathogen Informatics"/>
        </authorList>
    </citation>
    <scope>NUCLEOTIDE SEQUENCE</scope>
</reference>
<proteinExistence type="predicted"/>
<gene>
    <name evidence="1" type="ORF">PXEA_LOCUS21702</name>
</gene>
<evidence type="ECO:0000313" key="1">
    <source>
        <dbReference type="EMBL" id="VEL28262.1"/>
    </source>
</evidence>
<keyword evidence="2" id="KW-1185">Reference proteome</keyword>
<name>A0A3S5ATU3_9PLAT</name>
<evidence type="ECO:0000313" key="2">
    <source>
        <dbReference type="Proteomes" id="UP000784294"/>
    </source>
</evidence>
<protein>
    <submittedName>
        <fullName evidence="1">Uncharacterized protein</fullName>
    </submittedName>
</protein>
<comment type="caution">
    <text evidence="1">The sequence shown here is derived from an EMBL/GenBank/DDBJ whole genome shotgun (WGS) entry which is preliminary data.</text>
</comment>
<accession>A0A3S5ATU3</accession>
<sequence length="80" mass="8914">MTEGKDWVSRPHSRSILSQTLPKLYASRCYVPDLSPILPFLPTFVMNSPIVGSPGVKKEQTNIAPAKTPDSWALYKVVAW</sequence>
<dbReference type="Proteomes" id="UP000784294">
    <property type="component" value="Unassembled WGS sequence"/>
</dbReference>
<dbReference type="AlphaFoldDB" id="A0A3S5ATU3"/>
<organism evidence="1 2">
    <name type="scientific">Protopolystoma xenopodis</name>
    <dbReference type="NCBI Taxonomy" id="117903"/>
    <lineage>
        <taxon>Eukaryota</taxon>
        <taxon>Metazoa</taxon>
        <taxon>Spiralia</taxon>
        <taxon>Lophotrochozoa</taxon>
        <taxon>Platyhelminthes</taxon>
        <taxon>Monogenea</taxon>
        <taxon>Polyopisthocotylea</taxon>
        <taxon>Polystomatidea</taxon>
        <taxon>Polystomatidae</taxon>
        <taxon>Protopolystoma</taxon>
    </lineage>
</organism>
<dbReference type="EMBL" id="CAAALY010093669">
    <property type="protein sequence ID" value="VEL28262.1"/>
    <property type="molecule type" value="Genomic_DNA"/>
</dbReference>